<protein>
    <recommendedName>
        <fullName evidence="11">AAA+ ATPase domain-containing protein</fullName>
    </recommendedName>
</protein>
<dbReference type="GO" id="GO:0006952">
    <property type="term" value="P:defense response"/>
    <property type="evidence" value="ECO:0007669"/>
    <property type="project" value="UniProtKB-KW"/>
</dbReference>
<proteinExistence type="inferred from homology"/>
<dbReference type="InterPro" id="IPR057135">
    <property type="entry name" value="At4g27190-like_LRR"/>
</dbReference>
<dbReference type="PRINTS" id="PR00364">
    <property type="entry name" value="DISEASERSIST"/>
</dbReference>
<keyword evidence="2" id="KW-0433">Leucine-rich repeat</keyword>
<sequence length="1003" mass="114842">MEGIIAEVVKSCLSCGCNWLLRNYGYVKNINSNRNKLEAAKTMLVDKKRDIERDTDSSCRSDELNTWLRNAATRIDEIGRVEQQPVTYLCGLCPIHHLCKLGESIVKNTDEAISLYDELSKIPRLPTSTRQRQRRNQKCVWENQETIVMHSSLKEKVEELLGWLKDIRLKRICIMGPAGIGKTTLMKTVRDIVKKSCDFGFDHIFCLSASETTESKQKKIWDLLGKGRDEDTHHRERETVISEELRQKKYLLFLDDVLSEVNLQEVGIHSGHEHGRIVFACRDKYTGHTDMNMTLKPLSPEDARMLFWKAVGSERKKGRDAEIIIGLCGGMPPILNLIGRCLRGKDDPKRWRDVKRQLQCPNTQGWEEFEEYYNFLKIVYKELPTDEYKHCLLYWAIFPLGEKINRDHIIECWATEQFLEPERLCEARDRGHTILDDFVDKFLLQKGETSEHFKMFLWFQKAALMIANEEKSERVFVENGKSIKELEWIHGNRVLFARSDLSLLPEKLECRGMVTVLLHENNTSRLPEQLFANMRDLKLLGLQETKIRGLPSSITRLRHLKGLFLYNCHLLVQLPREIGALQNLQILVVHHAGIYSLPSEIRQLGNLKCLRIIFREAAQGNQATAESSMGVKCLNCKRENTKGKIIPCKVIEKLSKLEELSIHVSPIDKTWQENADVIQSEIMGLKELTHLQFYFTNMKSFECFTRNSKSWNANGQNFRSFDISIGQDDSLATVFEFSAEKNLKFSGGNGFPEAVSEVLKRAISFELIGHTTACNLTDNLPADALKELEVFTVEKCTEMKSIITGDANHTGNSISASGIEKSLPLAFECLEELHIRKLPKLESIWQGEISSESFRALTSLTLKECEGITILFKLEMVRQLSQLKNLQVEDCRGIREIIEANFQVEDCREIEAEGPVASTSFTSLKNLQLCGLTSLSSICDASLEWPSLETILVKECEDLKSLPHILPNASKLTEIQSAKAWWEQQDWPEGAQRRFSNLHRVLS</sequence>
<evidence type="ECO:0000256" key="2">
    <source>
        <dbReference type="ARBA" id="ARBA00022614"/>
    </source>
</evidence>
<dbReference type="Gene3D" id="3.80.10.10">
    <property type="entry name" value="Ribonuclease Inhibitor"/>
    <property type="match status" value="2"/>
</dbReference>
<dbReference type="GO" id="GO:0043531">
    <property type="term" value="F:ADP binding"/>
    <property type="evidence" value="ECO:0007669"/>
    <property type="project" value="InterPro"/>
</dbReference>
<feature type="domain" description="Disease resistance protein At4g27190-like leucine-rich repeats" evidence="6">
    <location>
        <begin position="783"/>
        <end position="891"/>
    </location>
</feature>
<evidence type="ECO:0000259" key="8">
    <source>
        <dbReference type="Pfam" id="PF23598"/>
    </source>
</evidence>
<evidence type="ECO:0000259" key="5">
    <source>
        <dbReference type="Pfam" id="PF00931"/>
    </source>
</evidence>
<evidence type="ECO:0000313" key="10">
    <source>
        <dbReference type="Proteomes" id="UP000828251"/>
    </source>
</evidence>
<dbReference type="OrthoDB" id="1691503at2759"/>
<keyword evidence="10" id="KW-1185">Reference proteome</keyword>
<evidence type="ECO:0000313" key="9">
    <source>
        <dbReference type="EMBL" id="KAH1047230.1"/>
    </source>
</evidence>
<evidence type="ECO:0000256" key="3">
    <source>
        <dbReference type="ARBA" id="ARBA00022737"/>
    </source>
</evidence>
<dbReference type="InterPro" id="IPR050905">
    <property type="entry name" value="Plant_NBS-LRR"/>
</dbReference>
<organism evidence="9 10">
    <name type="scientific">Gossypium stocksii</name>
    <dbReference type="NCBI Taxonomy" id="47602"/>
    <lineage>
        <taxon>Eukaryota</taxon>
        <taxon>Viridiplantae</taxon>
        <taxon>Streptophyta</taxon>
        <taxon>Embryophyta</taxon>
        <taxon>Tracheophyta</taxon>
        <taxon>Spermatophyta</taxon>
        <taxon>Magnoliopsida</taxon>
        <taxon>eudicotyledons</taxon>
        <taxon>Gunneridae</taxon>
        <taxon>Pentapetalae</taxon>
        <taxon>rosids</taxon>
        <taxon>malvids</taxon>
        <taxon>Malvales</taxon>
        <taxon>Malvaceae</taxon>
        <taxon>Malvoideae</taxon>
        <taxon>Gossypium</taxon>
    </lineage>
</organism>
<dbReference type="InterPro" id="IPR032675">
    <property type="entry name" value="LRR_dom_sf"/>
</dbReference>
<dbReference type="InterPro" id="IPR002182">
    <property type="entry name" value="NB-ARC"/>
</dbReference>
<dbReference type="EMBL" id="JAIQCV010000011">
    <property type="protein sequence ID" value="KAH1047230.1"/>
    <property type="molecule type" value="Genomic_DNA"/>
</dbReference>
<dbReference type="InterPro" id="IPR027417">
    <property type="entry name" value="P-loop_NTPase"/>
</dbReference>
<dbReference type="Gene3D" id="1.10.10.10">
    <property type="entry name" value="Winged helix-like DNA-binding domain superfamily/Winged helix DNA-binding domain"/>
    <property type="match status" value="1"/>
</dbReference>
<feature type="domain" description="Disease resistance protein winged helix" evidence="7">
    <location>
        <begin position="397"/>
        <end position="455"/>
    </location>
</feature>
<dbReference type="Pfam" id="PF23598">
    <property type="entry name" value="LRR_14"/>
    <property type="match status" value="1"/>
</dbReference>
<keyword evidence="4" id="KW-0611">Plant defense</keyword>
<keyword evidence="3" id="KW-0677">Repeat</keyword>
<dbReference type="AlphaFoldDB" id="A0A9D3UL30"/>
<evidence type="ECO:0008006" key="11">
    <source>
        <dbReference type="Google" id="ProtNLM"/>
    </source>
</evidence>
<reference evidence="9 10" key="1">
    <citation type="journal article" date="2021" name="Plant Biotechnol. J.">
        <title>Multi-omics assisted identification of the key and species-specific regulatory components of drought-tolerant mechanisms in Gossypium stocksii.</title>
        <authorList>
            <person name="Yu D."/>
            <person name="Ke L."/>
            <person name="Zhang D."/>
            <person name="Wu Y."/>
            <person name="Sun Y."/>
            <person name="Mei J."/>
            <person name="Sun J."/>
            <person name="Sun Y."/>
        </authorList>
    </citation>
    <scope>NUCLEOTIDE SEQUENCE [LARGE SCALE GENOMIC DNA]</scope>
    <source>
        <strain evidence="10">cv. E1</strain>
        <tissue evidence="9">Leaf</tissue>
    </source>
</reference>
<comment type="similarity">
    <text evidence="1">Belongs to the disease resistance NB-LRR family.</text>
</comment>
<evidence type="ECO:0000259" key="6">
    <source>
        <dbReference type="Pfam" id="PF23247"/>
    </source>
</evidence>
<feature type="domain" description="NB-ARC" evidence="5">
    <location>
        <begin position="154"/>
        <end position="315"/>
    </location>
</feature>
<dbReference type="PANTHER" id="PTHR33463:SF203">
    <property type="entry name" value="AAA+ ATPASE DOMAIN-CONTAINING PROTEIN"/>
    <property type="match status" value="1"/>
</dbReference>
<evidence type="ECO:0000256" key="4">
    <source>
        <dbReference type="ARBA" id="ARBA00022821"/>
    </source>
</evidence>
<accession>A0A9D3UL30</accession>
<comment type="caution">
    <text evidence="9">The sequence shown here is derived from an EMBL/GenBank/DDBJ whole genome shotgun (WGS) entry which is preliminary data.</text>
</comment>
<dbReference type="Pfam" id="PF00931">
    <property type="entry name" value="NB-ARC"/>
    <property type="match status" value="1"/>
</dbReference>
<dbReference type="SUPFAM" id="SSF52540">
    <property type="entry name" value="P-loop containing nucleoside triphosphate hydrolases"/>
    <property type="match status" value="1"/>
</dbReference>
<dbReference type="Pfam" id="PF23247">
    <property type="entry name" value="LRR_RPS2"/>
    <property type="match status" value="1"/>
</dbReference>
<dbReference type="Pfam" id="PF23559">
    <property type="entry name" value="WHD_DRP"/>
    <property type="match status" value="1"/>
</dbReference>
<dbReference type="SUPFAM" id="SSF52058">
    <property type="entry name" value="L domain-like"/>
    <property type="match status" value="1"/>
</dbReference>
<dbReference type="InterPro" id="IPR058922">
    <property type="entry name" value="WHD_DRP"/>
</dbReference>
<dbReference type="InterPro" id="IPR036388">
    <property type="entry name" value="WH-like_DNA-bd_sf"/>
</dbReference>
<evidence type="ECO:0000256" key="1">
    <source>
        <dbReference type="ARBA" id="ARBA00008894"/>
    </source>
</evidence>
<dbReference type="Gene3D" id="3.40.50.300">
    <property type="entry name" value="P-loop containing nucleotide triphosphate hydrolases"/>
    <property type="match status" value="1"/>
</dbReference>
<name>A0A9D3UL30_9ROSI</name>
<dbReference type="InterPro" id="IPR055414">
    <property type="entry name" value="LRR_R13L4/SHOC2-like"/>
</dbReference>
<gene>
    <name evidence="9" type="ORF">J1N35_038014</name>
</gene>
<evidence type="ECO:0000259" key="7">
    <source>
        <dbReference type="Pfam" id="PF23559"/>
    </source>
</evidence>
<dbReference type="PANTHER" id="PTHR33463">
    <property type="entry name" value="NB-ARC DOMAIN-CONTAINING PROTEIN-RELATED"/>
    <property type="match status" value="1"/>
</dbReference>
<dbReference type="Proteomes" id="UP000828251">
    <property type="component" value="Unassembled WGS sequence"/>
</dbReference>
<feature type="domain" description="Disease resistance R13L4/SHOC-2-like LRR" evidence="8">
    <location>
        <begin position="559"/>
        <end position="724"/>
    </location>
</feature>